<keyword evidence="3 8" id="KW-0347">Helicase</keyword>
<dbReference type="GO" id="GO:0005829">
    <property type="term" value="C:cytosol"/>
    <property type="evidence" value="ECO:0007669"/>
    <property type="project" value="TreeGrafter"/>
</dbReference>
<dbReference type="GO" id="GO:0009409">
    <property type="term" value="P:response to cold"/>
    <property type="evidence" value="ECO:0007669"/>
    <property type="project" value="TreeGrafter"/>
</dbReference>
<dbReference type="PROSITE" id="PS51192">
    <property type="entry name" value="HELICASE_ATP_BIND_1"/>
    <property type="match status" value="1"/>
</dbReference>
<accession>A0AAP7A0C7</accession>
<dbReference type="GO" id="GO:0005840">
    <property type="term" value="C:ribosome"/>
    <property type="evidence" value="ECO:0007669"/>
    <property type="project" value="TreeGrafter"/>
</dbReference>
<keyword evidence="4" id="KW-0067">ATP-binding</keyword>
<evidence type="ECO:0000259" key="7">
    <source>
        <dbReference type="PROSITE" id="PS51194"/>
    </source>
</evidence>
<dbReference type="PANTHER" id="PTHR47963:SF7">
    <property type="entry name" value="ATP-DEPENDENT RNA HELICASE YFML-RELATED"/>
    <property type="match status" value="1"/>
</dbReference>
<dbReference type="GO" id="GO:0033592">
    <property type="term" value="F:RNA strand annealing activity"/>
    <property type="evidence" value="ECO:0007669"/>
    <property type="project" value="TreeGrafter"/>
</dbReference>
<protein>
    <submittedName>
        <fullName evidence="8">DEAD/DEAH box helicase</fullName>
    </submittedName>
</protein>
<organism evidence="8 9">
    <name type="scientific">Paenibacillus alvei</name>
    <name type="common">Bacillus alvei</name>
    <dbReference type="NCBI Taxonomy" id="44250"/>
    <lineage>
        <taxon>Bacteria</taxon>
        <taxon>Bacillati</taxon>
        <taxon>Bacillota</taxon>
        <taxon>Bacilli</taxon>
        <taxon>Bacillales</taxon>
        <taxon>Paenibacillaceae</taxon>
        <taxon>Paenibacillus</taxon>
    </lineage>
</organism>
<dbReference type="InterPro" id="IPR014001">
    <property type="entry name" value="Helicase_ATP-bd"/>
</dbReference>
<dbReference type="InterPro" id="IPR001650">
    <property type="entry name" value="Helicase_C-like"/>
</dbReference>
<dbReference type="SMART" id="SM00487">
    <property type="entry name" value="DEXDc"/>
    <property type="match status" value="1"/>
</dbReference>
<evidence type="ECO:0000256" key="3">
    <source>
        <dbReference type="ARBA" id="ARBA00022806"/>
    </source>
</evidence>
<dbReference type="InterPro" id="IPR027417">
    <property type="entry name" value="P-loop_NTPase"/>
</dbReference>
<sequence>MLSATFESFSIREELKLRLQARHITEPSQVQAAAIPAALEGRDVLAQSQTGTGKTIAYLLPVLTRIQHNERTTQAVIVAPTQELAMQIVREAEYYSEGSSIQIAAIIGGAALKRQVEKLKLHPQLVIGTPGRIRELIEMRKLKMHEVRTIVVDEVDHVLQKGGAGDTDYIMRSALRDRQLLFFSATLPEEVKALAERWMQDPVNIGIEPEKRIADTIEHLVFVCEERDKIDMLRRLVRHWNPKQAIVFINDSAEIAEWEQKLSYAHLSVASLYGDAPKQERVNVLKRFREGHFQLLLATDVAARGLDIPDLPFVFSAQPALNAEHYVHRAGRTGRMGRQGVSVNLISPREQFIMKKFERELEIVIHERSYYDGRIIDSNDADRRPKTKPASKQPFGKSSAGARSQSRDKRSGKDKDKGAPKWLKEKQKRR</sequence>
<feature type="domain" description="Helicase C-terminal" evidence="7">
    <location>
        <begin position="216"/>
        <end position="376"/>
    </location>
</feature>
<gene>
    <name evidence="8" type="ORF">HMI46_16330</name>
</gene>
<feature type="region of interest" description="Disordered" evidence="5">
    <location>
        <begin position="376"/>
        <end position="430"/>
    </location>
</feature>
<dbReference type="InterPro" id="IPR044742">
    <property type="entry name" value="DEAD/DEAH_RhlB"/>
</dbReference>
<evidence type="ECO:0000259" key="6">
    <source>
        <dbReference type="PROSITE" id="PS51192"/>
    </source>
</evidence>
<dbReference type="InterPro" id="IPR011545">
    <property type="entry name" value="DEAD/DEAH_box_helicase_dom"/>
</dbReference>
<dbReference type="CDD" id="cd00268">
    <property type="entry name" value="DEADc"/>
    <property type="match status" value="1"/>
</dbReference>
<dbReference type="Pfam" id="PF00271">
    <property type="entry name" value="Helicase_C"/>
    <property type="match status" value="1"/>
</dbReference>
<dbReference type="Gene3D" id="3.40.50.300">
    <property type="entry name" value="P-loop containing nucleotide triphosphate hydrolases"/>
    <property type="match status" value="2"/>
</dbReference>
<dbReference type="GO" id="GO:0005524">
    <property type="term" value="F:ATP binding"/>
    <property type="evidence" value="ECO:0007669"/>
    <property type="project" value="UniProtKB-KW"/>
</dbReference>
<keyword evidence="1" id="KW-0547">Nucleotide-binding</keyword>
<evidence type="ECO:0000313" key="8">
    <source>
        <dbReference type="EMBL" id="NOJ72119.1"/>
    </source>
</evidence>
<dbReference type="GO" id="GO:0003724">
    <property type="term" value="F:RNA helicase activity"/>
    <property type="evidence" value="ECO:0007669"/>
    <property type="project" value="TreeGrafter"/>
</dbReference>
<reference evidence="8 9" key="1">
    <citation type="submission" date="2020-05" db="EMBL/GenBank/DDBJ databases">
        <title>Whole genome sequencing and identification of novel metabolites from Paenibacillus alvei strain JR949.</title>
        <authorList>
            <person name="Rajendhran J."/>
            <person name="Sree Pranav P."/>
            <person name="Mahalakshmi B."/>
            <person name="Karthikeyan R."/>
        </authorList>
    </citation>
    <scope>NUCLEOTIDE SEQUENCE [LARGE SCALE GENOMIC DNA]</scope>
    <source>
        <strain evidence="8 9">JR949</strain>
    </source>
</reference>
<dbReference type="SUPFAM" id="SSF52540">
    <property type="entry name" value="P-loop containing nucleoside triphosphate hydrolases"/>
    <property type="match status" value="1"/>
</dbReference>
<dbReference type="EMBL" id="JABFOR010000021">
    <property type="protein sequence ID" value="NOJ72119.1"/>
    <property type="molecule type" value="Genomic_DNA"/>
</dbReference>
<dbReference type="GO" id="GO:0016787">
    <property type="term" value="F:hydrolase activity"/>
    <property type="evidence" value="ECO:0007669"/>
    <property type="project" value="UniProtKB-KW"/>
</dbReference>
<dbReference type="CDD" id="cd18787">
    <property type="entry name" value="SF2_C_DEAD"/>
    <property type="match status" value="1"/>
</dbReference>
<dbReference type="PANTHER" id="PTHR47963">
    <property type="entry name" value="DEAD-BOX ATP-DEPENDENT RNA HELICASE 47, MITOCHONDRIAL"/>
    <property type="match status" value="1"/>
</dbReference>
<dbReference type="AlphaFoldDB" id="A0AAP7A0C7"/>
<dbReference type="Proteomes" id="UP000552038">
    <property type="component" value="Unassembled WGS sequence"/>
</dbReference>
<keyword evidence="2" id="KW-0378">Hydrolase</keyword>
<name>A0AAP7A0C7_PAEAL</name>
<dbReference type="PROSITE" id="PS51194">
    <property type="entry name" value="HELICASE_CTER"/>
    <property type="match status" value="1"/>
</dbReference>
<dbReference type="RefSeq" id="WP_171417613.1">
    <property type="nucleotide sequence ID" value="NZ_JABFOR010000021.1"/>
</dbReference>
<dbReference type="SMART" id="SM00490">
    <property type="entry name" value="HELICc"/>
    <property type="match status" value="1"/>
</dbReference>
<feature type="domain" description="Helicase ATP-binding" evidence="6">
    <location>
        <begin position="35"/>
        <end position="205"/>
    </location>
</feature>
<evidence type="ECO:0000256" key="2">
    <source>
        <dbReference type="ARBA" id="ARBA00022801"/>
    </source>
</evidence>
<feature type="compositionally biased region" description="Basic and acidic residues" evidence="5">
    <location>
        <begin position="405"/>
        <end position="430"/>
    </location>
</feature>
<dbReference type="Pfam" id="PF00270">
    <property type="entry name" value="DEAD"/>
    <property type="match status" value="1"/>
</dbReference>
<evidence type="ECO:0000313" key="9">
    <source>
        <dbReference type="Proteomes" id="UP000552038"/>
    </source>
</evidence>
<comment type="caution">
    <text evidence="8">The sequence shown here is derived from an EMBL/GenBank/DDBJ whole genome shotgun (WGS) entry which is preliminary data.</text>
</comment>
<evidence type="ECO:0000256" key="5">
    <source>
        <dbReference type="SAM" id="MobiDB-lite"/>
    </source>
</evidence>
<evidence type="ECO:0000256" key="4">
    <source>
        <dbReference type="ARBA" id="ARBA00022840"/>
    </source>
</evidence>
<dbReference type="InterPro" id="IPR050547">
    <property type="entry name" value="DEAD_box_RNA_helicases"/>
</dbReference>
<proteinExistence type="predicted"/>
<evidence type="ECO:0000256" key="1">
    <source>
        <dbReference type="ARBA" id="ARBA00022741"/>
    </source>
</evidence>